<evidence type="ECO:0000259" key="5">
    <source>
        <dbReference type="PROSITE" id="PS51085"/>
    </source>
</evidence>
<evidence type="ECO:0000256" key="3">
    <source>
        <dbReference type="ARBA" id="ARBA00023004"/>
    </source>
</evidence>
<dbReference type="InterPro" id="IPR019574">
    <property type="entry name" value="NADH_UbQ_OxRdtase_Gsu_4Fe4S-bd"/>
</dbReference>
<feature type="domain" description="4Fe-4S ferredoxin-type" evidence="6">
    <location>
        <begin position="139"/>
        <end position="169"/>
    </location>
</feature>
<dbReference type="Pfam" id="PF13510">
    <property type="entry name" value="Fer2_4"/>
    <property type="match status" value="1"/>
</dbReference>
<feature type="domain" description="2Fe-2S ferredoxin-type" evidence="5">
    <location>
        <begin position="2"/>
        <end position="80"/>
    </location>
</feature>
<gene>
    <name evidence="8" type="ORF">KVH43_01525</name>
</gene>
<keyword evidence="3" id="KW-0408">Iron</keyword>
<organism evidence="8 9">
    <name type="scientific">Crassaminicella indica</name>
    <dbReference type="NCBI Taxonomy" id="2855394"/>
    <lineage>
        <taxon>Bacteria</taxon>
        <taxon>Bacillati</taxon>
        <taxon>Bacillota</taxon>
        <taxon>Clostridia</taxon>
        <taxon>Eubacteriales</taxon>
        <taxon>Clostridiaceae</taxon>
        <taxon>Crassaminicella</taxon>
    </lineage>
</organism>
<dbReference type="PROSITE" id="PS00198">
    <property type="entry name" value="4FE4S_FER_1"/>
    <property type="match status" value="1"/>
</dbReference>
<dbReference type="InterPro" id="IPR017900">
    <property type="entry name" value="4Fe4S_Fe_S_CS"/>
</dbReference>
<dbReference type="Pfam" id="PF12838">
    <property type="entry name" value="Fer4_7"/>
    <property type="match status" value="1"/>
</dbReference>
<dbReference type="RefSeq" id="WP_218283177.1">
    <property type="nucleotide sequence ID" value="NZ_CP078093.1"/>
</dbReference>
<evidence type="ECO:0000313" key="9">
    <source>
        <dbReference type="Proteomes" id="UP000886818"/>
    </source>
</evidence>
<dbReference type="SMART" id="SM00929">
    <property type="entry name" value="NADH-G_4Fe-4S_3"/>
    <property type="match status" value="1"/>
</dbReference>
<feature type="domain" description="4Fe-4S ferredoxin-type" evidence="6">
    <location>
        <begin position="178"/>
        <end position="211"/>
    </location>
</feature>
<dbReference type="PROSITE" id="PS00641">
    <property type="entry name" value="COMPLEX1_75K_1"/>
    <property type="match status" value="1"/>
</dbReference>
<name>A0ABX8RCF5_9CLOT</name>
<evidence type="ECO:0000259" key="6">
    <source>
        <dbReference type="PROSITE" id="PS51379"/>
    </source>
</evidence>
<evidence type="ECO:0000256" key="2">
    <source>
        <dbReference type="ARBA" id="ARBA00022723"/>
    </source>
</evidence>
<dbReference type="PROSITE" id="PS51379">
    <property type="entry name" value="4FE4S_FER_2"/>
    <property type="match status" value="2"/>
</dbReference>
<dbReference type="InterPro" id="IPR017896">
    <property type="entry name" value="4Fe4S_Fe-S-bd"/>
</dbReference>
<dbReference type="Pfam" id="PF02906">
    <property type="entry name" value="Fe_hyd_lg_C"/>
    <property type="match status" value="1"/>
</dbReference>
<accession>A0ABX8RCF5</accession>
<dbReference type="Proteomes" id="UP000886818">
    <property type="component" value="Chromosome"/>
</dbReference>
<dbReference type="InterPro" id="IPR049830">
    <property type="entry name" value="HndD"/>
</dbReference>
<dbReference type="NCBIfam" id="NF040763">
    <property type="entry name" value="FeFe_hydrog_A6"/>
    <property type="match status" value="1"/>
</dbReference>
<dbReference type="PROSITE" id="PS51839">
    <property type="entry name" value="4FE4S_HC3"/>
    <property type="match status" value="1"/>
</dbReference>
<dbReference type="CDD" id="cd00207">
    <property type="entry name" value="fer2"/>
    <property type="match status" value="1"/>
</dbReference>
<comment type="cofactor">
    <cofactor evidence="1">
        <name>[4Fe-4S] cluster</name>
        <dbReference type="ChEBI" id="CHEBI:49883"/>
    </cofactor>
</comment>
<dbReference type="PANTHER" id="PTHR11615">
    <property type="entry name" value="NITRATE, FORMATE, IRON DEHYDROGENASE"/>
    <property type="match status" value="1"/>
</dbReference>
<protein>
    <submittedName>
        <fullName evidence="8">[FeFe] hydrogenase, group A</fullName>
    </submittedName>
</protein>
<dbReference type="InterPro" id="IPR013352">
    <property type="entry name" value="Fe_hydrogenase_subset"/>
</dbReference>
<feature type="domain" description="4Fe-4S His(Cys)3-ligated-type" evidence="7">
    <location>
        <begin position="80"/>
        <end position="119"/>
    </location>
</feature>
<dbReference type="Pfam" id="PF10588">
    <property type="entry name" value="NADH-G_4Fe-4S_3"/>
    <property type="match status" value="1"/>
</dbReference>
<dbReference type="EMBL" id="CP078093">
    <property type="protein sequence ID" value="QXM06481.1"/>
    <property type="molecule type" value="Genomic_DNA"/>
</dbReference>
<dbReference type="Pfam" id="PF02256">
    <property type="entry name" value="Fe_hyd_SSU"/>
    <property type="match status" value="1"/>
</dbReference>
<keyword evidence="9" id="KW-1185">Reference proteome</keyword>
<dbReference type="InterPro" id="IPR004108">
    <property type="entry name" value="Fe_hydrogenase_lsu_C"/>
</dbReference>
<dbReference type="SMART" id="SM00902">
    <property type="entry name" value="Fe_hyd_SSU"/>
    <property type="match status" value="1"/>
</dbReference>
<sequence length="594" mass="65744">MDKVTLTIDNIKVEVPKDYTILEAAKTVGIDIPTLCYLKDVNEVGACRVCLVEIEGARALQASCVHPVAEGMVVRTNSKKVRDARKSNVELILSNHNRECLTCDRNNKCELQSLAEQLGIREIPFEGKKIEAAIDDKSYSIVRDPSKCILCGRCVSTCRNVQKIGILDFVNRGFDTQVAPAFDKSMADSPCIYCGQCIVACPVAALREKDDIERVWDAIDNKDVHVVVQTAPAVRAALGELFGLPIGTRVTGKMVASLKRLGFDKVYDTDFAADLTIMEEGHELLDRIQNGGKLPMITSCSPGWIRYCEFNYPEFIENLSTCKSPQQMMGAIIKSYYAKKNNIDPQNIFVVSIMPCTSKKTEVQRPEMHVDGIKDVDAVLTTRELGKMIKQARIKFLELEDEAYDQDLLGEYTGAGVIFGVTGGVMEAALRTVAEVLEGKSFDELEYEAVRGIEGIKEAVLTLGGKEIKIAVAHGTANAKKLLDMVKAGEKEYHFIEIMGCSGGCVCGGGQPHVDAKTLMDIDVRVERAKALYEEDEMLSIRKSHENPQIKKLYDEFLGKPNSHKAHELLHTYYTKREQFPTADGCSCDCNIAQ</sequence>
<dbReference type="InterPro" id="IPR003149">
    <property type="entry name" value="Fe_hydrogenase_ssu"/>
</dbReference>
<proteinExistence type="predicted"/>
<evidence type="ECO:0000256" key="1">
    <source>
        <dbReference type="ARBA" id="ARBA00001966"/>
    </source>
</evidence>
<evidence type="ECO:0000256" key="4">
    <source>
        <dbReference type="ARBA" id="ARBA00023014"/>
    </source>
</evidence>
<evidence type="ECO:0000313" key="8">
    <source>
        <dbReference type="EMBL" id="QXM06481.1"/>
    </source>
</evidence>
<dbReference type="InterPro" id="IPR000283">
    <property type="entry name" value="NADH_UbQ_OxRdtase_75kDa_su_CS"/>
</dbReference>
<dbReference type="PROSITE" id="PS51085">
    <property type="entry name" value="2FE2S_FER_2"/>
    <property type="match status" value="1"/>
</dbReference>
<dbReference type="InterPro" id="IPR001041">
    <property type="entry name" value="2Fe-2S_ferredoxin-type"/>
</dbReference>
<keyword evidence="2" id="KW-0479">Metal-binding</keyword>
<keyword evidence="4" id="KW-0411">Iron-sulfur</keyword>
<evidence type="ECO:0000259" key="7">
    <source>
        <dbReference type="PROSITE" id="PS51839"/>
    </source>
</evidence>
<dbReference type="NCBIfam" id="TIGR02512">
    <property type="entry name" value="FeFe_hydrog_A"/>
    <property type="match status" value="1"/>
</dbReference>
<dbReference type="InterPro" id="IPR050340">
    <property type="entry name" value="Cytosolic_Fe-S_CAF"/>
</dbReference>
<reference evidence="8" key="1">
    <citation type="submission" date="2021-07" db="EMBL/GenBank/DDBJ databases">
        <title>Complete genome sequence of Crassaminicella sp. 143-21, isolated from a deep-sea hydrothermal vent.</title>
        <authorList>
            <person name="Li X."/>
        </authorList>
    </citation>
    <scope>NUCLEOTIDE SEQUENCE</scope>
    <source>
        <strain evidence="8">143-21</strain>
    </source>
</reference>